<dbReference type="InterPro" id="IPR036866">
    <property type="entry name" value="RibonucZ/Hydroxyglut_hydro"/>
</dbReference>
<protein>
    <submittedName>
        <fullName evidence="2">MBL fold metallo-hydrolase</fullName>
    </submittedName>
</protein>
<sequence length="351" mass="39115">MSLDDTLDPSGIRYPFETPPAEGEAIEVAEGVHWMRLPLPMKLDHVNVYALDDGASWTIVDTGFDTKRTRRIWEKLLSGPLASKPVERVIVTHHHPDHIGLAGWFQTEFGAELVTTQTAWLSARMLTLDEQLLPTPETLTFWTRAGMDPEILAKRAKERPFNFVDMVAPLPLGFTRIREGSKLTAAGRDWTVRIGNGHAPEHACLFSDSDHLVLGGDQLLPSISPNIGVYATEPMADPLQEWLDACTHMAKFARTDQLVLGGHKLPYTGLPTRLGQFVKNHEGALARLLSHLETPKTAVECFDVLFKRPIGEAEYGLALVEAVAHVNHLYLNGNITRTLEEDGAWRWRKVG</sequence>
<dbReference type="PANTHER" id="PTHR23131">
    <property type="entry name" value="ENDORIBONUCLEASE LACTB2"/>
    <property type="match status" value="1"/>
</dbReference>
<dbReference type="AlphaFoldDB" id="A0AAE3IWE0"/>
<keyword evidence="3" id="KW-1185">Reference proteome</keyword>
<dbReference type="Pfam" id="PF21221">
    <property type="entry name" value="B_lactamase-like_C"/>
    <property type="match status" value="1"/>
</dbReference>
<dbReference type="Pfam" id="PF00753">
    <property type="entry name" value="Lactamase_B"/>
    <property type="match status" value="1"/>
</dbReference>
<name>A0AAE3IWE0_9RHOB</name>
<dbReference type="SMART" id="SM00849">
    <property type="entry name" value="Lactamase_B"/>
    <property type="match status" value="1"/>
</dbReference>
<proteinExistence type="predicted"/>
<dbReference type="InterPro" id="IPR036388">
    <property type="entry name" value="WH-like_DNA-bd_sf"/>
</dbReference>
<dbReference type="Gene3D" id="1.10.10.10">
    <property type="entry name" value="Winged helix-like DNA-binding domain superfamily/Winged helix DNA-binding domain"/>
    <property type="match status" value="1"/>
</dbReference>
<evidence type="ECO:0000259" key="1">
    <source>
        <dbReference type="SMART" id="SM00849"/>
    </source>
</evidence>
<evidence type="ECO:0000313" key="2">
    <source>
        <dbReference type="EMBL" id="MCV6823209.1"/>
    </source>
</evidence>
<dbReference type="Gene3D" id="3.60.15.10">
    <property type="entry name" value="Ribonuclease Z/Hydroxyacylglutathione hydrolase-like"/>
    <property type="match status" value="1"/>
</dbReference>
<reference evidence="2" key="1">
    <citation type="submission" date="2022-10" db="EMBL/GenBank/DDBJ databases">
        <authorList>
            <person name="Yue Y."/>
        </authorList>
    </citation>
    <scope>NUCLEOTIDE SEQUENCE</scope>
    <source>
        <strain evidence="2">Z654</strain>
    </source>
</reference>
<comment type="caution">
    <text evidence="2">The sequence shown here is derived from an EMBL/GenBank/DDBJ whole genome shotgun (WGS) entry which is preliminary data.</text>
</comment>
<dbReference type="InterPro" id="IPR048933">
    <property type="entry name" value="B_lactamase-like_C"/>
</dbReference>
<dbReference type="InterPro" id="IPR001279">
    <property type="entry name" value="Metallo-B-lactamas"/>
</dbReference>
<dbReference type="InterPro" id="IPR050662">
    <property type="entry name" value="Sec-metab_biosynth-thioest"/>
</dbReference>
<dbReference type="EMBL" id="JAOYFC010000001">
    <property type="protein sequence ID" value="MCV6823209.1"/>
    <property type="molecule type" value="Genomic_DNA"/>
</dbReference>
<dbReference type="PANTHER" id="PTHR23131:SF4">
    <property type="entry name" value="METALLO-BETA-LACTAMASE SUPERFAMILY POTEIN"/>
    <property type="match status" value="1"/>
</dbReference>
<feature type="domain" description="Metallo-beta-lactamase" evidence="1">
    <location>
        <begin position="45"/>
        <end position="263"/>
    </location>
</feature>
<dbReference type="Proteomes" id="UP001208041">
    <property type="component" value="Unassembled WGS sequence"/>
</dbReference>
<evidence type="ECO:0000313" key="3">
    <source>
        <dbReference type="Proteomes" id="UP001208041"/>
    </source>
</evidence>
<organism evidence="2 3">
    <name type="scientific">Halocynthiibacter halioticoli</name>
    <dbReference type="NCBI Taxonomy" id="2986804"/>
    <lineage>
        <taxon>Bacteria</taxon>
        <taxon>Pseudomonadati</taxon>
        <taxon>Pseudomonadota</taxon>
        <taxon>Alphaproteobacteria</taxon>
        <taxon>Rhodobacterales</taxon>
        <taxon>Paracoccaceae</taxon>
        <taxon>Halocynthiibacter</taxon>
    </lineage>
</organism>
<dbReference type="SUPFAM" id="SSF56281">
    <property type="entry name" value="Metallo-hydrolase/oxidoreductase"/>
    <property type="match status" value="1"/>
</dbReference>
<accession>A0AAE3IWE0</accession>
<gene>
    <name evidence="2" type="ORF">OH136_01465</name>
</gene>